<organism evidence="1 2">
    <name type="scientific">Alkalicoccus halolimnae</name>
    <dbReference type="NCBI Taxonomy" id="1667239"/>
    <lineage>
        <taxon>Bacteria</taxon>
        <taxon>Bacillati</taxon>
        <taxon>Bacillota</taxon>
        <taxon>Bacilli</taxon>
        <taxon>Bacillales</taxon>
        <taxon>Bacillaceae</taxon>
        <taxon>Alkalicoccus</taxon>
    </lineage>
</organism>
<name>A0AAJ8LY45_9BACI</name>
<dbReference type="KEGG" id="ahal:FTX54_005480"/>
<dbReference type="EMBL" id="CP144914">
    <property type="protein sequence ID" value="WWD81015.1"/>
    <property type="molecule type" value="Genomic_DNA"/>
</dbReference>
<accession>A0AAJ8LY45</accession>
<dbReference type="RefSeq" id="WP_338485589.1">
    <property type="nucleotide sequence ID" value="NZ_CP144914.1"/>
</dbReference>
<proteinExistence type="predicted"/>
<evidence type="ECO:0000313" key="1">
    <source>
        <dbReference type="EMBL" id="WWD81015.1"/>
    </source>
</evidence>
<gene>
    <name evidence="1" type="ORF">FTX54_005480</name>
</gene>
<dbReference type="Proteomes" id="UP000321816">
    <property type="component" value="Chromosome"/>
</dbReference>
<sequence>MKTDYRGRLKSNEKIGMSNVKTEKKRTAGPVLINLMNAKSKKKFDEKIFWKIAKYITL</sequence>
<protein>
    <submittedName>
        <fullName evidence="1">Uncharacterized protein</fullName>
    </submittedName>
</protein>
<evidence type="ECO:0000313" key="2">
    <source>
        <dbReference type="Proteomes" id="UP000321816"/>
    </source>
</evidence>
<dbReference type="AlphaFoldDB" id="A0AAJ8LY45"/>
<keyword evidence="2" id="KW-1185">Reference proteome</keyword>
<reference evidence="1 2" key="1">
    <citation type="submission" date="2024-01" db="EMBL/GenBank/DDBJ databases">
        <title>Complete Genome Sequence of Alkalicoccus halolimnae BZ-SZ-XJ29T, a Moderately Halophilic Bacterium Isolated from a Salt Lake.</title>
        <authorList>
            <person name="Zhao B."/>
        </authorList>
    </citation>
    <scope>NUCLEOTIDE SEQUENCE [LARGE SCALE GENOMIC DNA]</scope>
    <source>
        <strain evidence="1 2">BZ-SZ-XJ29</strain>
    </source>
</reference>